<sequence>MKPPLLLNAVSTLVLHRLATNKHGSATPLVLKRSTAIPLEITYLCDPEKVKPEDVPPPRFPSRLPPPGEHTLALNIGQRIDEGRVGMIHSVVVDASASSAAESFHIPPLVVKICAPGRTSDMLNEAASYDEMELLQGVCVPRCYGLFQTSYNLEELDIPALLDRKKRDEELRCELEEDSDDDEILEPIIYDDILSVLLIERVGDRLQLGRSLPHGVREDMTDMYNDIGRLYLCHNDIRYSNFLSAMPEDQGGLPSLASPSTGRTYSWRAVDFDLMKKTALSEESFSAYHLGFILRLLDNVPYGCIVEPWEW</sequence>
<accession>A0A2H3D3D9</accession>
<dbReference type="EMBL" id="KZ293712">
    <property type="protein sequence ID" value="PBK82833.1"/>
    <property type="molecule type" value="Genomic_DNA"/>
</dbReference>
<proteinExistence type="predicted"/>
<name>A0A2H3D3D9_ARMGA</name>
<dbReference type="InParanoid" id="A0A2H3D3D9"/>
<reference evidence="2" key="1">
    <citation type="journal article" date="2017" name="Nat. Ecol. Evol.">
        <title>Genome expansion and lineage-specific genetic innovations in the forest pathogenic fungi Armillaria.</title>
        <authorList>
            <person name="Sipos G."/>
            <person name="Prasanna A.N."/>
            <person name="Walter M.C."/>
            <person name="O'Connor E."/>
            <person name="Balint B."/>
            <person name="Krizsan K."/>
            <person name="Kiss B."/>
            <person name="Hess J."/>
            <person name="Varga T."/>
            <person name="Slot J."/>
            <person name="Riley R."/>
            <person name="Boka B."/>
            <person name="Rigling D."/>
            <person name="Barry K."/>
            <person name="Lee J."/>
            <person name="Mihaltcheva S."/>
            <person name="LaButti K."/>
            <person name="Lipzen A."/>
            <person name="Waldron R."/>
            <person name="Moloney N.M."/>
            <person name="Sperisen C."/>
            <person name="Kredics L."/>
            <person name="Vagvoelgyi C."/>
            <person name="Patrignani A."/>
            <person name="Fitzpatrick D."/>
            <person name="Nagy I."/>
            <person name="Doyle S."/>
            <person name="Anderson J.B."/>
            <person name="Grigoriev I.V."/>
            <person name="Gueldener U."/>
            <person name="Muensterkoetter M."/>
            <person name="Nagy L.G."/>
        </authorList>
    </citation>
    <scope>NUCLEOTIDE SEQUENCE [LARGE SCALE GENOMIC DNA]</scope>
    <source>
        <strain evidence="2">Ar21-2</strain>
    </source>
</reference>
<dbReference type="Proteomes" id="UP000217790">
    <property type="component" value="Unassembled WGS sequence"/>
</dbReference>
<dbReference type="OMA" id="NATPCEL"/>
<evidence type="ECO:0008006" key="3">
    <source>
        <dbReference type="Google" id="ProtNLM"/>
    </source>
</evidence>
<evidence type="ECO:0000313" key="2">
    <source>
        <dbReference type="Proteomes" id="UP000217790"/>
    </source>
</evidence>
<dbReference type="OrthoDB" id="3182995at2759"/>
<keyword evidence="2" id="KW-1185">Reference proteome</keyword>
<evidence type="ECO:0000313" key="1">
    <source>
        <dbReference type="EMBL" id="PBK82833.1"/>
    </source>
</evidence>
<protein>
    <recommendedName>
        <fullName evidence="3">Protein kinase domain-containing protein</fullName>
    </recommendedName>
</protein>
<organism evidence="1 2">
    <name type="scientific">Armillaria gallica</name>
    <name type="common">Bulbous honey fungus</name>
    <name type="synonym">Armillaria bulbosa</name>
    <dbReference type="NCBI Taxonomy" id="47427"/>
    <lineage>
        <taxon>Eukaryota</taxon>
        <taxon>Fungi</taxon>
        <taxon>Dikarya</taxon>
        <taxon>Basidiomycota</taxon>
        <taxon>Agaricomycotina</taxon>
        <taxon>Agaricomycetes</taxon>
        <taxon>Agaricomycetidae</taxon>
        <taxon>Agaricales</taxon>
        <taxon>Marasmiineae</taxon>
        <taxon>Physalacriaceae</taxon>
        <taxon>Armillaria</taxon>
    </lineage>
</organism>
<gene>
    <name evidence="1" type="ORF">ARMGADRAFT_686786</name>
</gene>
<dbReference type="AlphaFoldDB" id="A0A2H3D3D9"/>